<dbReference type="CDD" id="cd06578">
    <property type="entry name" value="HemD"/>
    <property type="match status" value="1"/>
</dbReference>
<evidence type="ECO:0000313" key="12">
    <source>
        <dbReference type="Proteomes" id="UP000184600"/>
    </source>
</evidence>
<gene>
    <name evidence="11" type="primary">hemD</name>
    <name evidence="11" type="ORF">VQ7734_01261</name>
</gene>
<dbReference type="Gene3D" id="3.40.50.10090">
    <property type="match status" value="2"/>
</dbReference>
<dbReference type="GO" id="GO:0004852">
    <property type="term" value="F:uroporphyrinogen-III synthase activity"/>
    <property type="evidence" value="ECO:0007669"/>
    <property type="project" value="UniProtKB-UniRule"/>
</dbReference>
<evidence type="ECO:0000256" key="7">
    <source>
        <dbReference type="ARBA" id="ARBA00040167"/>
    </source>
</evidence>
<evidence type="ECO:0000256" key="2">
    <source>
        <dbReference type="ARBA" id="ARBA00008133"/>
    </source>
</evidence>
<sequence length="245" mass="28123">MSILVIRPQPHGQELCHQLTQHGFSAIHLPLVRFKRGRECPQLISQIEQSQIVIAISQQAARFSHEYLMEQGYRWPEHIRYLAIGQKTAQLLSNFTQQPVNYPGFSDSEHFIKLPELQNLSGISIMILRGNGGRELIAQELKKQGARINYCEVYQREMVPFNAEHMVHTWQDAAIEKVVITSVSQLNFFVSQIPEFYHPWLFDRILLVPSQRIKKIAQDMGFTHIIVVGSANNSDLVAALQPQKE</sequence>
<comment type="catalytic activity">
    <reaction evidence="8 9">
        <text>hydroxymethylbilane = uroporphyrinogen III + H2O</text>
        <dbReference type="Rhea" id="RHEA:18965"/>
        <dbReference type="ChEBI" id="CHEBI:15377"/>
        <dbReference type="ChEBI" id="CHEBI:57308"/>
        <dbReference type="ChEBI" id="CHEBI:57845"/>
        <dbReference type="EC" id="4.2.1.75"/>
    </reaction>
</comment>
<feature type="domain" description="Tetrapyrrole biosynthesis uroporphyrinogen III synthase" evidence="10">
    <location>
        <begin position="17"/>
        <end position="237"/>
    </location>
</feature>
<comment type="function">
    <text evidence="6 9">Catalyzes cyclization of the linear tetrapyrrole, hydroxymethylbilane, to the macrocyclic uroporphyrinogen III.</text>
</comment>
<evidence type="ECO:0000256" key="6">
    <source>
        <dbReference type="ARBA" id="ARBA00037589"/>
    </source>
</evidence>
<dbReference type="GO" id="GO:0006780">
    <property type="term" value="P:uroporphyrinogen III biosynthetic process"/>
    <property type="evidence" value="ECO:0007669"/>
    <property type="project" value="UniProtKB-UniRule"/>
</dbReference>
<accession>A0A1M7YSG4</accession>
<keyword evidence="5 9" id="KW-0627">Porphyrin biosynthesis</keyword>
<dbReference type="Pfam" id="PF02602">
    <property type="entry name" value="HEM4"/>
    <property type="match status" value="1"/>
</dbReference>
<dbReference type="GO" id="GO:0006782">
    <property type="term" value="P:protoporphyrinogen IX biosynthetic process"/>
    <property type="evidence" value="ECO:0007669"/>
    <property type="project" value="UniProtKB-UniRule"/>
</dbReference>
<evidence type="ECO:0000259" key="10">
    <source>
        <dbReference type="Pfam" id="PF02602"/>
    </source>
</evidence>
<dbReference type="RefSeq" id="WP_073580597.1">
    <property type="nucleotide sequence ID" value="NZ_AP024897.1"/>
</dbReference>
<proteinExistence type="inferred from homology"/>
<evidence type="ECO:0000256" key="5">
    <source>
        <dbReference type="ARBA" id="ARBA00023244"/>
    </source>
</evidence>
<dbReference type="NCBIfam" id="NF004585">
    <property type="entry name" value="PRK05928.2-2"/>
    <property type="match status" value="1"/>
</dbReference>
<keyword evidence="4 9" id="KW-0456">Lyase</keyword>
<evidence type="ECO:0000256" key="9">
    <source>
        <dbReference type="RuleBase" id="RU366031"/>
    </source>
</evidence>
<dbReference type="SUPFAM" id="SSF69618">
    <property type="entry name" value="HemD-like"/>
    <property type="match status" value="1"/>
</dbReference>
<dbReference type="OrthoDB" id="9787650at2"/>
<dbReference type="InterPro" id="IPR036108">
    <property type="entry name" value="4pyrrol_syn_uPrphyn_synt_sf"/>
</dbReference>
<dbReference type="PANTHER" id="PTHR38042">
    <property type="entry name" value="UROPORPHYRINOGEN-III SYNTHASE, CHLOROPLASTIC"/>
    <property type="match status" value="1"/>
</dbReference>
<evidence type="ECO:0000256" key="4">
    <source>
        <dbReference type="ARBA" id="ARBA00023239"/>
    </source>
</evidence>
<evidence type="ECO:0000313" key="11">
    <source>
        <dbReference type="EMBL" id="SHO55525.1"/>
    </source>
</evidence>
<dbReference type="UniPathway" id="UPA00251">
    <property type="reaction ID" value="UER00320"/>
</dbReference>
<organism evidence="11 12">
    <name type="scientific">Vibrio quintilis</name>
    <dbReference type="NCBI Taxonomy" id="1117707"/>
    <lineage>
        <taxon>Bacteria</taxon>
        <taxon>Pseudomonadati</taxon>
        <taxon>Pseudomonadota</taxon>
        <taxon>Gammaproteobacteria</taxon>
        <taxon>Vibrionales</taxon>
        <taxon>Vibrionaceae</taxon>
        <taxon>Vibrio</taxon>
    </lineage>
</organism>
<reference evidence="12" key="1">
    <citation type="submission" date="2016-12" db="EMBL/GenBank/DDBJ databases">
        <authorList>
            <person name="Rodrigo-Torres L."/>
            <person name="Arahal R.D."/>
            <person name="Lucena T."/>
        </authorList>
    </citation>
    <scope>NUCLEOTIDE SEQUENCE [LARGE SCALE GENOMIC DNA]</scope>
</reference>
<name>A0A1M7YSG4_9VIBR</name>
<keyword evidence="12" id="KW-1185">Reference proteome</keyword>
<dbReference type="STRING" id="1117707.VQ7734_01261"/>
<dbReference type="InterPro" id="IPR039793">
    <property type="entry name" value="UROS/Hem4"/>
</dbReference>
<evidence type="ECO:0000256" key="1">
    <source>
        <dbReference type="ARBA" id="ARBA00004772"/>
    </source>
</evidence>
<dbReference type="Proteomes" id="UP000184600">
    <property type="component" value="Unassembled WGS sequence"/>
</dbReference>
<evidence type="ECO:0000256" key="3">
    <source>
        <dbReference type="ARBA" id="ARBA00013109"/>
    </source>
</evidence>
<comment type="pathway">
    <text evidence="1 9">Porphyrin-containing compound metabolism; protoporphyrin-IX biosynthesis; coproporphyrinogen-III from 5-aminolevulinate: step 3/4.</text>
</comment>
<protein>
    <recommendedName>
        <fullName evidence="7 9">Uroporphyrinogen-III synthase</fullName>
        <ecNumber evidence="3 9">4.2.1.75</ecNumber>
    </recommendedName>
</protein>
<dbReference type="InterPro" id="IPR003754">
    <property type="entry name" value="4pyrrol_synth_uPrphyn_synth"/>
</dbReference>
<dbReference type="AlphaFoldDB" id="A0A1M7YSG4"/>
<dbReference type="EMBL" id="FRFG01000015">
    <property type="protein sequence ID" value="SHO55525.1"/>
    <property type="molecule type" value="Genomic_DNA"/>
</dbReference>
<comment type="similarity">
    <text evidence="2 9">Belongs to the uroporphyrinogen-III synthase family.</text>
</comment>
<dbReference type="PANTHER" id="PTHR38042:SF1">
    <property type="entry name" value="UROPORPHYRINOGEN-III SYNTHASE, CHLOROPLASTIC"/>
    <property type="match status" value="1"/>
</dbReference>
<evidence type="ECO:0000256" key="8">
    <source>
        <dbReference type="ARBA" id="ARBA00048617"/>
    </source>
</evidence>
<dbReference type="EC" id="4.2.1.75" evidence="3 9"/>